<dbReference type="GO" id="GO:0034976">
    <property type="term" value="P:response to endoplasmic reticulum stress"/>
    <property type="evidence" value="ECO:0007669"/>
    <property type="project" value="TreeGrafter"/>
</dbReference>
<evidence type="ECO:0000313" key="4">
    <source>
        <dbReference type="Proteomes" id="UP000291116"/>
    </source>
</evidence>
<feature type="region of interest" description="Disordered" evidence="1">
    <location>
        <begin position="543"/>
        <end position="594"/>
    </location>
</feature>
<dbReference type="AlphaFoldDB" id="A0A448Z5K2"/>
<dbReference type="InterPro" id="IPR056579">
    <property type="entry name" value="Ufl1_N"/>
</dbReference>
<evidence type="ECO:0000256" key="1">
    <source>
        <dbReference type="SAM" id="MobiDB-lite"/>
    </source>
</evidence>
<dbReference type="GO" id="GO:0005789">
    <property type="term" value="C:endoplasmic reticulum membrane"/>
    <property type="evidence" value="ECO:0007669"/>
    <property type="project" value="TreeGrafter"/>
</dbReference>
<dbReference type="EMBL" id="CAACVS010000120">
    <property type="protein sequence ID" value="VEU37310.1"/>
    <property type="molecule type" value="Genomic_DNA"/>
</dbReference>
<dbReference type="PANTHER" id="PTHR31057">
    <property type="entry name" value="E3 UFM1-PROTEIN LIGASE 1"/>
    <property type="match status" value="1"/>
</dbReference>
<gene>
    <name evidence="3" type="ORF">PSNMU_V1.4_AUG-EV-PASAV3_0041080</name>
</gene>
<feature type="compositionally biased region" description="Basic residues" evidence="1">
    <location>
        <begin position="561"/>
        <end position="587"/>
    </location>
</feature>
<dbReference type="GO" id="GO:0032434">
    <property type="term" value="P:regulation of proteasomal ubiquitin-dependent protein catabolic process"/>
    <property type="evidence" value="ECO:0007669"/>
    <property type="project" value="TreeGrafter"/>
</dbReference>
<sequence length="1023" mass="111225">MQSRRGLGERSSNRNGNCEEQPFRDRPPILSLETPRTAGHFSQRSAPTTSSTRKTMVTISEDGANQVVCQLLRQGYFETDDRQTVQPGDCGSDDFESYQNRVRRHPKQGRPHPREPEGPGPCASTSCAADPVLESRCQRLIPSVTPGAGVGYYTPGGLARHLLRELGEGRSSLGDLCRGLGVDLDVGVGVDAETERPACPSRAAILWEALSEEAESRAATILGGAGRMPGAELVSDGYWKRILTEIAGRVEAEGSVPISDLANSYALPRDELLCRLGSLSGSSGTGSGPRLVDDSKRLVSERYLRSLRETVVEYFAGLREPTQIVSVCEDRGWEPDRVLEWLADELRETARAGHGGSLRGEIHADGGAGGRAAVYLPTSYRHKQQQEILEFVAANGYLAVDRAVRNYPQGLLPGQIRDLVEESFPGVVGLGHGPSAVLVTESTLQQAKASIEDFLSCPKARSESLDLGDCLPAHLTESPALVSGLLERIGFASSPDGVAVIEEDRAIVVGNELVQLIKDRCLPRLVQEYGKDRAASMFRAELDGGGEDEDEDDENDEGKKTSRKAHRSSRSKRKARASKQSTHRGGKPPKAGVSAGVVPLSSVAAAVVDAYPSFLEENVTPDDVRADTGVDWEGDPGEGQNCPLVLYRFCREVLYSEALLAQCSRAVDAELVRLRSEKTSKAKLSRRDAAAKVRTVEAAFQDAFVALCYLIQAQAKFLAFAENCAEGVFDEASMERLRDEFLRGPCADLTSRITQHCLFQEEAGEDCLFTFSDPSEKRQGDTTDDENDDNDDEEPPVSNALPQYCAEVDIAARRYPRSYLSSPPPREPLPVLRESFSGNTGTVLAKTWVLCGGHCYRGGVRPVDRDDRSRGTYVRPGSVDGFLSYVEENCLVLCGLPFRKLDKKAEKALLFSRKRTLTDKLANADADADPAGVLEGTVAILFQQARNLVASGSLLRGPILEALCGERKIPSPVAFALRRLKGAIDDPGAQIDDELVAFVKEFGLTRDIHKYDTAPLEAFLAKQ</sequence>
<feature type="domain" description="E3 UFM1-protein ligase 1-like N-terminal" evidence="2">
    <location>
        <begin position="231"/>
        <end position="403"/>
    </location>
</feature>
<feature type="compositionally biased region" description="Basic residues" evidence="1">
    <location>
        <begin position="101"/>
        <end position="111"/>
    </location>
</feature>
<dbReference type="PANTHER" id="PTHR31057:SF0">
    <property type="entry name" value="E3 UFM1-PROTEIN LIGASE 1"/>
    <property type="match status" value="1"/>
</dbReference>
<organism evidence="3 4">
    <name type="scientific">Pseudo-nitzschia multistriata</name>
    <dbReference type="NCBI Taxonomy" id="183589"/>
    <lineage>
        <taxon>Eukaryota</taxon>
        <taxon>Sar</taxon>
        <taxon>Stramenopiles</taxon>
        <taxon>Ochrophyta</taxon>
        <taxon>Bacillariophyta</taxon>
        <taxon>Bacillariophyceae</taxon>
        <taxon>Bacillariophycidae</taxon>
        <taxon>Bacillariales</taxon>
        <taxon>Bacillariaceae</taxon>
        <taxon>Pseudo-nitzschia</taxon>
    </lineage>
</organism>
<feature type="compositionally biased region" description="Acidic residues" evidence="1">
    <location>
        <begin position="544"/>
        <end position="556"/>
    </location>
</feature>
<dbReference type="InterPro" id="IPR018611">
    <property type="entry name" value="Ufl1"/>
</dbReference>
<feature type="compositionally biased region" description="Basic and acidic residues" evidence="1">
    <location>
        <begin position="1"/>
        <end position="12"/>
    </location>
</feature>
<dbReference type="Proteomes" id="UP000291116">
    <property type="component" value="Unassembled WGS sequence"/>
</dbReference>
<dbReference type="GO" id="GO:0061666">
    <property type="term" value="F:UFM1 ligase activity"/>
    <property type="evidence" value="ECO:0007669"/>
    <property type="project" value="InterPro"/>
</dbReference>
<dbReference type="GO" id="GO:1990592">
    <property type="term" value="P:protein K69-linked ufmylation"/>
    <property type="evidence" value="ECO:0007669"/>
    <property type="project" value="TreeGrafter"/>
</dbReference>
<name>A0A448Z5K2_9STRA</name>
<evidence type="ECO:0000313" key="3">
    <source>
        <dbReference type="EMBL" id="VEU37310.1"/>
    </source>
</evidence>
<proteinExistence type="predicted"/>
<evidence type="ECO:0000259" key="2">
    <source>
        <dbReference type="Pfam" id="PF09743"/>
    </source>
</evidence>
<dbReference type="Pfam" id="PF09743">
    <property type="entry name" value="E3_UFM1_ligase"/>
    <property type="match status" value="1"/>
</dbReference>
<feature type="region of interest" description="Disordered" evidence="1">
    <location>
        <begin position="1"/>
        <end position="54"/>
    </location>
</feature>
<keyword evidence="4" id="KW-1185">Reference proteome</keyword>
<feature type="compositionally biased region" description="Polar residues" evidence="1">
    <location>
        <begin position="40"/>
        <end position="54"/>
    </location>
</feature>
<reference evidence="3 4" key="1">
    <citation type="submission" date="2019-01" db="EMBL/GenBank/DDBJ databases">
        <authorList>
            <person name="Ferrante I. M."/>
        </authorList>
    </citation>
    <scope>NUCLEOTIDE SEQUENCE [LARGE SCALE GENOMIC DNA]</scope>
    <source>
        <strain evidence="3 4">B856</strain>
    </source>
</reference>
<feature type="compositionally biased region" description="Acidic residues" evidence="1">
    <location>
        <begin position="782"/>
        <end position="795"/>
    </location>
</feature>
<feature type="region of interest" description="Disordered" evidence="1">
    <location>
        <begin position="771"/>
        <end position="799"/>
    </location>
</feature>
<feature type="region of interest" description="Disordered" evidence="1">
    <location>
        <begin position="80"/>
        <end position="125"/>
    </location>
</feature>
<accession>A0A448Z5K2</accession>
<dbReference type="OrthoDB" id="10258297at2759"/>
<protein>
    <recommendedName>
        <fullName evidence="2">E3 UFM1-protein ligase 1-like N-terminal domain-containing protein</fullName>
    </recommendedName>
</protein>